<keyword evidence="2" id="KW-1185">Reference proteome</keyword>
<evidence type="ECO:0000313" key="2">
    <source>
        <dbReference type="Proteomes" id="UP000230233"/>
    </source>
</evidence>
<name>A0A2G5TC33_9PELO</name>
<dbReference type="Proteomes" id="UP000230233">
    <property type="component" value="Chromosome V"/>
</dbReference>
<proteinExistence type="predicted"/>
<dbReference type="EMBL" id="PDUG01000005">
    <property type="protein sequence ID" value="PIC24924.1"/>
    <property type="molecule type" value="Genomic_DNA"/>
</dbReference>
<organism evidence="1 2">
    <name type="scientific">Caenorhabditis nigoni</name>
    <dbReference type="NCBI Taxonomy" id="1611254"/>
    <lineage>
        <taxon>Eukaryota</taxon>
        <taxon>Metazoa</taxon>
        <taxon>Ecdysozoa</taxon>
        <taxon>Nematoda</taxon>
        <taxon>Chromadorea</taxon>
        <taxon>Rhabditida</taxon>
        <taxon>Rhabditina</taxon>
        <taxon>Rhabditomorpha</taxon>
        <taxon>Rhabditoidea</taxon>
        <taxon>Rhabditidae</taxon>
        <taxon>Peloderinae</taxon>
        <taxon>Caenorhabditis</taxon>
    </lineage>
</organism>
<reference evidence="2" key="1">
    <citation type="submission" date="2017-10" db="EMBL/GenBank/DDBJ databases">
        <title>Rapid genome shrinkage in a self-fertile nematode reveals novel sperm competition proteins.</title>
        <authorList>
            <person name="Yin D."/>
            <person name="Schwarz E.M."/>
            <person name="Thomas C.G."/>
            <person name="Felde R.L."/>
            <person name="Korf I.F."/>
            <person name="Cutter A.D."/>
            <person name="Schartner C.M."/>
            <person name="Ralston E.J."/>
            <person name="Meyer B.J."/>
            <person name="Haag E.S."/>
        </authorList>
    </citation>
    <scope>NUCLEOTIDE SEQUENCE [LARGE SCALE GENOMIC DNA]</scope>
    <source>
        <strain evidence="2">JU1422</strain>
    </source>
</reference>
<protein>
    <submittedName>
        <fullName evidence="1">Uncharacterized protein</fullName>
    </submittedName>
</protein>
<dbReference type="AlphaFoldDB" id="A0A2G5TC33"/>
<comment type="caution">
    <text evidence="1">The sequence shown here is derived from an EMBL/GenBank/DDBJ whole genome shotgun (WGS) entry which is preliminary data.</text>
</comment>
<sequence length="75" mass="8598">MNEPPICYSNCSFYESKANRRGLSRLSELSEPFLLTFCAVSSPRFAEIALFYRTQSDVMVFADLAKKNDFLLIFS</sequence>
<evidence type="ECO:0000313" key="1">
    <source>
        <dbReference type="EMBL" id="PIC24924.1"/>
    </source>
</evidence>
<accession>A0A2G5TC33</accession>
<gene>
    <name evidence="1" type="primary">Cnig_chr_V.g18059</name>
    <name evidence="1" type="ORF">B9Z55_018059</name>
</gene>